<dbReference type="AlphaFoldDB" id="A0A4R3VZ79"/>
<gene>
    <name evidence="1" type="ORF">EDC17_101193</name>
</gene>
<reference evidence="1 2" key="1">
    <citation type="submission" date="2019-03" db="EMBL/GenBank/DDBJ databases">
        <title>Genomic Encyclopedia of Type Strains, Phase IV (KMG-IV): sequencing the most valuable type-strain genomes for metagenomic binning, comparative biology and taxonomic classification.</title>
        <authorList>
            <person name="Goeker M."/>
        </authorList>
    </citation>
    <scope>NUCLEOTIDE SEQUENCE [LARGE SCALE GENOMIC DNA]</scope>
    <source>
        <strain evidence="1 2">DSM 22362</strain>
    </source>
</reference>
<comment type="caution">
    <text evidence="1">The sequence shown here is derived from an EMBL/GenBank/DDBJ whole genome shotgun (WGS) entry which is preliminary data.</text>
</comment>
<keyword evidence="2" id="KW-1185">Reference proteome</keyword>
<dbReference type="Proteomes" id="UP000295197">
    <property type="component" value="Unassembled WGS sequence"/>
</dbReference>
<dbReference type="RefSeq" id="WP_132777250.1">
    <property type="nucleotide sequence ID" value="NZ_SMBZ01000011.1"/>
</dbReference>
<dbReference type="OrthoDB" id="714190at2"/>
<accession>A0A4R3VZ79</accession>
<dbReference type="EMBL" id="SMBZ01000011">
    <property type="protein sequence ID" value="TCV17174.1"/>
    <property type="molecule type" value="Genomic_DNA"/>
</dbReference>
<evidence type="ECO:0000313" key="1">
    <source>
        <dbReference type="EMBL" id="TCV17174.1"/>
    </source>
</evidence>
<protein>
    <submittedName>
        <fullName evidence="1">Uncharacterized protein</fullName>
    </submittedName>
</protein>
<organism evidence="1 2">
    <name type="scientific">Sphingobacterium alimentarium</name>
    <dbReference type="NCBI Taxonomy" id="797292"/>
    <lineage>
        <taxon>Bacteria</taxon>
        <taxon>Pseudomonadati</taxon>
        <taxon>Bacteroidota</taxon>
        <taxon>Sphingobacteriia</taxon>
        <taxon>Sphingobacteriales</taxon>
        <taxon>Sphingobacteriaceae</taxon>
        <taxon>Sphingobacterium</taxon>
    </lineage>
</organism>
<sequence length="90" mass="10092">MRNKNLRISKSIIPLDWNPNDPAGYNEWMKMIVQENLKSNGSAIEKKSTGFEVPEPKFISEIFIDGIKDSLQGMDNVLAEANKILKGGAR</sequence>
<evidence type="ECO:0000313" key="2">
    <source>
        <dbReference type="Proteomes" id="UP000295197"/>
    </source>
</evidence>
<name>A0A4R3VZ79_9SPHI</name>
<proteinExistence type="predicted"/>